<evidence type="ECO:0000313" key="2">
    <source>
        <dbReference type="Proteomes" id="UP000053890"/>
    </source>
</evidence>
<proteinExistence type="predicted"/>
<dbReference type="EMBL" id="KQ474081">
    <property type="protein sequence ID" value="KPV73880.1"/>
    <property type="molecule type" value="Genomic_DNA"/>
</dbReference>
<evidence type="ECO:0000313" key="1">
    <source>
        <dbReference type="EMBL" id="KPV73880.1"/>
    </source>
</evidence>
<accession>A0A0P9F2A4</accession>
<sequence>MDPQLLLNSSSSPNSISPPPILKLPDELLDGIFILAYAAQAQRSLARKPICRRLYPFQRANLYRAVRVESYDALASFCRTVKAVPRARASVHELQLDMAMSVNSRPASSSAPNSAVRASAAGDVGMDLESSGDESDGEELVAEGAVKNVLIVGPRRLSNLFARLGNLKVLKTAWLDDGLLDFLLEDDDELLCARIEDLGITADADHYRWYGDAWLFQLADFARLKSFTFEFVDEPVLLRFDELYPVFGALTRLSLAGIESVQWEAPVLAVAMPHLVELELRDHGEDASFAVILRQAPVGLRRLCLISRACDPDAVGAYPMGTLDDVLPRFTRLEDLTLCEGSFTADRLGPYLQSLPDIHTLSFGLGAEAGDRLLRDLLEGPHRRPRLQHLTLDHVECTRGPTFRSKGCRHPPGRHIRNFYMWPGWYRASWRYPCTEAGVAAAVRAAKANGVVVDGTALDTIGFDDAWEHEMFECLLEYGFETGDYSDVREWVGGQGLEDVIHDMEIIRREVLEGLW</sequence>
<dbReference type="InterPro" id="IPR032675">
    <property type="entry name" value="LRR_dom_sf"/>
</dbReference>
<dbReference type="GeneID" id="28975003"/>
<dbReference type="Gene3D" id="3.80.10.10">
    <property type="entry name" value="Ribonuclease Inhibitor"/>
    <property type="match status" value="1"/>
</dbReference>
<dbReference type="Proteomes" id="UP000053890">
    <property type="component" value="Unassembled WGS sequence"/>
</dbReference>
<organism evidence="1 2">
    <name type="scientific">Rhodotorula graminis (strain WP1)</name>
    <dbReference type="NCBI Taxonomy" id="578459"/>
    <lineage>
        <taxon>Eukaryota</taxon>
        <taxon>Fungi</taxon>
        <taxon>Dikarya</taxon>
        <taxon>Basidiomycota</taxon>
        <taxon>Pucciniomycotina</taxon>
        <taxon>Microbotryomycetes</taxon>
        <taxon>Sporidiobolales</taxon>
        <taxon>Sporidiobolaceae</taxon>
        <taxon>Rhodotorula</taxon>
    </lineage>
</organism>
<dbReference type="RefSeq" id="XP_018269929.1">
    <property type="nucleotide sequence ID" value="XM_018414555.1"/>
</dbReference>
<protein>
    <submittedName>
        <fullName evidence="1">Uncharacterized protein</fullName>
    </submittedName>
</protein>
<reference evidence="1 2" key="1">
    <citation type="journal article" date="2015" name="Front. Microbiol.">
        <title>Genome sequence of the plant growth promoting endophytic yeast Rhodotorula graminis WP1.</title>
        <authorList>
            <person name="Firrincieli A."/>
            <person name="Otillar R."/>
            <person name="Salamov A."/>
            <person name="Schmutz J."/>
            <person name="Khan Z."/>
            <person name="Redman R.S."/>
            <person name="Fleck N.D."/>
            <person name="Lindquist E."/>
            <person name="Grigoriev I.V."/>
            <person name="Doty S.L."/>
        </authorList>
    </citation>
    <scope>NUCLEOTIDE SEQUENCE [LARGE SCALE GENOMIC DNA]</scope>
    <source>
        <strain evidence="1 2">WP1</strain>
    </source>
</reference>
<name>A0A0P9F2A4_RHOGW</name>
<gene>
    <name evidence="1" type="ORF">RHOBADRAFT_45172</name>
</gene>
<dbReference type="OMA" id="DAWEHEM"/>
<dbReference type="OrthoDB" id="2524204at2759"/>
<dbReference type="AlphaFoldDB" id="A0A0P9F2A4"/>
<keyword evidence="2" id="KW-1185">Reference proteome</keyword>